<accession>A0A931HAL2</accession>
<organism evidence="3 4">
    <name type="scientific">Novosphingobium aureum</name>
    <dbReference type="NCBI Taxonomy" id="2792964"/>
    <lineage>
        <taxon>Bacteria</taxon>
        <taxon>Pseudomonadati</taxon>
        <taxon>Pseudomonadota</taxon>
        <taxon>Alphaproteobacteria</taxon>
        <taxon>Sphingomonadales</taxon>
        <taxon>Sphingomonadaceae</taxon>
        <taxon>Novosphingobium</taxon>
    </lineage>
</organism>
<dbReference type="AlphaFoldDB" id="A0A931HAL2"/>
<protein>
    <submittedName>
        <fullName evidence="3">Amidohydrolase family protein</fullName>
    </submittedName>
</protein>
<dbReference type="SUPFAM" id="SSF51556">
    <property type="entry name" value="Metallo-dependent hydrolases"/>
    <property type="match status" value="1"/>
</dbReference>
<dbReference type="GO" id="GO:0016787">
    <property type="term" value="F:hydrolase activity"/>
    <property type="evidence" value="ECO:0007669"/>
    <property type="project" value="InterPro"/>
</dbReference>
<dbReference type="PROSITE" id="PS51257">
    <property type="entry name" value="PROKAR_LIPOPROTEIN"/>
    <property type="match status" value="1"/>
</dbReference>
<keyword evidence="1" id="KW-0732">Signal</keyword>
<dbReference type="Gene3D" id="3.20.20.140">
    <property type="entry name" value="Metal-dependent hydrolases"/>
    <property type="match status" value="1"/>
</dbReference>
<feature type="domain" description="Amidohydrolase-related" evidence="2">
    <location>
        <begin position="125"/>
        <end position="337"/>
    </location>
</feature>
<dbReference type="RefSeq" id="WP_197160832.1">
    <property type="nucleotide sequence ID" value="NZ_JADZGI010000001.1"/>
</dbReference>
<dbReference type="Proteomes" id="UP000617634">
    <property type="component" value="Unassembled WGS sequence"/>
</dbReference>
<dbReference type="Pfam" id="PF04909">
    <property type="entry name" value="Amidohydro_2"/>
    <property type="match status" value="1"/>
</dbReference>
<name>A0A931HAL2_9SPHN</name>
<proteinExistence type="predicted"/>
<evidence type="ECO:0000259" key="2">
    <source>
        <dbReference type="Pfam" id="PF04909"/>
    </source>
</evidence>
<evidence type="ECO:0000256" key="1">
    <source>
        <dbReference type="SAM" id="SignalP"/>
    </source>
</evidence>
<evidence type="ECO:0000313" key="4">
    <source>
        <dbReference type="Proteomes" id="UP000617634"/>
    </source>
</evidence>
<sequence>MRPGRSRIARLAAGLLAGAVLACAASPAQAGPEASSAAPARGPAVAGEVDHHMHVHSPAILDFLPHYCSSEGRIGPCPVEFTKAYSPEDLVAQMDAAGIARGLVMSTAYLAESPMMQPPRPDAPRILREANAWTVGLARRFPGRFGIYVGVNPVTATALPEIAHWGANRDVTGIKLHLTNSSASLRKPGDVARLAQVFDMARRTRLAIMIHMRTRETDYGARDVATFVREVLPAAGDTPVQIAHAAGWGGIDAQTLSALRAFADAIEADPAIARHLTFDLAMVWKADTSEQDLAALASLIRRIGPEHFVPASDFPFSGDLVDYYGKVYPRLPLSADEWHTILDNHPAYDRADFAQTRTRP</sequence>
<dbReference type="InterPro" id="IPR032466">
    <property type="entry name" value="Metal_Hydrolase"/>
</dbReference>
<feature type="chain" id="PRO_5037625153" evidence="1">
    <location>
        <begin position="31"/>
        <end position="360"/>
    </location>
</feature>
<reference evidence="3" key="1">
    <citation type="submission" date="2020-11" db="EMBL/GenBank/DDBJ databases">
        <title>Novosphingobium aureum sp. nov., a marine bacterium isolated from sediment of a salt flat.</title>
        <authorList>
            <person name="Yoo Y."/>
            <person name="Kim J.-J."/>
        </authorList>
    </citation>
    <scope>NUCLEOTIDE SEQUENCE</scope>
    <source>
        <strain evidence="3">YJ-S2-02</strain>
    </source>
</reference>
<feature type="signal peptide" evidence="1">
    <location>
        <begin position="1"/>
        <end position="30"/>
    </location>
</feature>
<dbReference type="InterPro" id="IPR006680">
    <property type="entry name" value="Amidohydro-rel"/>
</dbReference>
<keyword evidence="4" id="KW-1185">Reference proteome</keyword>
<comment type="caution">
    <text evidence="3">The sequence shown here is derived from an EMBL/GenBank/DDBJ whole genome shotgun (WGS) entry which is preliminary data.</text>
</comment>
<evidence type="ECO:0000313" key="3">
    <source>
        <dbReference type="EMBL" id="MBH0112023.1"/>
    </source>
</evidence>
<gene>
    <name evidence="3" type="ORF">I5E68_03530</name>
</gene>
<dbReference type="EMBL" id="JADZGI010000001">
    <property type="protein sequence ID" value="MBH0112023.1"/>
    <property type="molecule type" value="Genomic_DNA"/>
</dbReference>